<dbReference type="AlphaFoldDB" id="A0A813HGY7"/>
<evidence type="ECO:0008006" key="3">
    <source>
        <dbReference type="Google" id="ProtNLM"/>
    </source>
</evidence>
<sequence>MSDFVGDAVHGIAGGVRGALDWVTGEESSAGAETDVHATHKVVIGVAELFGEERSIGLRLEERLVTRFTKPEAEKLGWRLGDCIIGVGSQPVRSQDEMLTAIAEGKEALKANGTPIRFLVERLGPKPTTDSFVRGAMVTVNGRIARIQEVQDGAMVVQFQDDGTRARVPTRR</sequence>
<dbReference type="OrthoDB" id="433147at2759"/>
<reference evidence="1" key="1">
    <citation type="submission" date="2021-02" db="EMBL/GenBank/DDBJ databases">
        <authorList>
            <person name="Dougan E. K."/>
            <person name="Rhodes N."/>
            <person name="Thang M."/>
            <person name="Chan C."/>
        </authorList>
    </citation>
    <scope>NUCLEOTIDE SEQUENCE</scope>
</reference>
<organism evidence="1 2">
    <name type="scientific">Polarella glacialis</name>
    <name type="common">Dinoflagellate</name>
    <dbReference type="NCBI Taxonomy" id="89957"/>
    <lineage>
        <taxon>Eukaryota</taxon>
        <taxon>Sar</taxon>
        <taxon>Alveolata</taxon>
        <taxon>Dinophyceae</taxon>
        <taxon>Suessiales</taxon>
        <taxon>Suessiaceae</taxon>
        <taxon>Polarella</taxon>
    </lineage>
</organism>
<accession>A0A813HGY7</accession>
<evidence type="ECO:0000313" key="1">
    <source>
        <dbReference type="EMBL" id="CAE8637188.1"/>
    </source>
</evidence>
<proteinExistence type="predicted"/>
<dbReference type="InterPro" id="IPR036034">
    <property type="entry name" value="PDZ_sf"/>
</dbReference>
<dbReference type="SUPFAM" id="SSF50156">
    <property type="entry name" value="PDZ domain-like"/>
    <property type="match status" value="1"/>
</dbReference>
<dbReference type="Proteomes" id="UP000654075">
    <property type="component" value="Unassembled WGS sequence"/>
</dbReference>
<name>A0A813HGY7_POLGL</name>
<keyword evidence="2" id="KW-1185">Reference proteome</keyword>
<dbReference type="EMBL" id="CAJNNV010031638">
    <property type="protein sequence ID" value="CAE8637188.1"/>
    <property type="molecule type" value="Genomic_DNA"/>
</dbReference>
<protein>
    <recommendedName>
        <fullName evidence="3">PDZ domain-containing protein</fullName>
    </recommendedName>
</protein>
<gene>
    <name evidence="1" type="ORF">PGLA1383_LOCUS52577</name>
</gene>
<comment type="caution">
    <text evidence="1">The sequence shown here is derived from an EMBL/GenBank/DDBJ whole genome shotgun (WGS) entry which is preliminary data.</text>
</comment>
<evidence type="ECO:0000313" key="2">
    <source>
        <dbReference type="Proteomes" id="UP000654075"/>
    </source>
</evidence>